<accession>A0A4Q9LHR7</accession>
<organism evidence="1 2">
    <name type="scientific">Hamiltosporidium magnivora</name>
    <dbReference type="NCBI Taxonomy" id="148818"/>
    <lineage>
        <taxon>Eukaryota</taxon>
        <taxon>Fungi</taxon>
        <taxon>Fungi incertae sedis</taxon>
        <taxon>Microsporidia</taxon>
        <taxon>Dubosqiidae</taxon>
        <taxon>Hamiltosporidium</taxon>
    </lineage>
</organism>
<protein>
    <submittedName>
        <fullName evidence="1">Uncharacterized protein</fullName>
    </submittedName>
</protein>
<evidence type="ECO:0000313" key="1">
    <source>
        <dbReference type="EMBL" id="TBU07688.1"/>
    </source>
</evidence>
<dbReference type="EMBL" id="PIXR01000284">
    <property type="protein sequence ID" value="TBU07688.1"/>
    <property type="molecule type" value="Genomic_DNA"/>
</dbReference>
<name>A0A4Q9LHR7_9MICR</name>
<dbReference type="VEuPathDB" id="MicrosporidiaDB:CWI36_0884p0020"/>
<proteinExistence type="predicted"/>
<gene>
    <name evidence="1" type="ORF">CWI39_0284p0030</name>
</gene>
<reference evidence="1 2" key="1">
    <citation type="submission" date="2017-12" db="EMBL/GenBank/DDBJ databases">
        <authorList>
            <person name="Pombert J.-F."/>
            <person name="Haag K.L."/>
            <person name="Ebert D."/>
        </authorList>
    </citation>
    <scope>NUCLEOTIDE SEQUENCE [LARGE SCALE GENOMIC DNA]</scope>
    <source>
        <strain evidence="1">IL-BN-2</strain>
    </source>
</reference>
<dbReference type="Proteomes" id="UP000293045">
    <property type="component" value="Unassembled WGS sequence"/>
</dbReference>
<comment type="caution">
    <text evidence="1">The sequence shown here is derived from an EMBL/GenBank/DDBJ whole genome shotgun (WGS) entry which is preliminary data.</text>
</comment>
<evidence type="ECO:0000313" key="2">
    <source>
        <dbReference type="Proteomes" id="UP000293045"/>
    </source>
</evidence>
<dbReference type="AlphaFoldDB" id="A0A4Q9LHR7"/>
<sequence>MTNQSSSTAEFKDLFNLNNSLNTNSLSEFRIALHQYLPLLQKNTSRDFKIAAFDRLISCFFTKQLFLKKIIYSTLKKCHKFLKNHVDAILYKKEIILVLRSTDEEVKNLLLKIIILFSGTLYDDNELLYEIEKLSDNTLGLKCLGKFLSHSKEWIHEYLKTLDVKKRLKLIKYVEIYYSRYIFNMGLVQNDLRLAYFCAKKDLTCLIEFIIILINTIKQLSKDIPSDENKFIILSNLDFDNLNTDLNISKIVFDLNLVSKDILFKYLLKICIHFPVFKNKILKLLNFTSLNELIYNRTEDKRILHFKETIKLYEKFKIFNPQICRKPIKKVNLYDNLNFYDKWLLARYFIDRKYFKIAIIILNKLKSINEMKSQYKIYFNFLYKFYKNEDISKIIPIIKFYGLDYFPLVGKILSRYDLRVIN</sequence>
<dbReference type="VEuPathDB" id="MicrosporidiaDB:CWI39_0284p0030"/>